<dbReference type="AlphaFoldDB" id="A0A166C357"/>
<accession>A0A166C357</accession>
<dbReference type="OrthoDB" id="432970at2759"/>
<dbReference type="Proteomes" id="UP000076798">
    <property type="component" value="Unassembled WGS sequence"/>
</dbReference>
<evidence type="ECO:0000259" key="5">
    <source>
        <dbReference type="Pfam" id="PF01753"/>
    </source>
</evidence>
<evidence type="ECO:0000256" key="1">
    <source>
        <dbReference type="ARBA" id="ARBA00022723"/>
    </source>
</evidence>
<dbReference type="EMBL" id="KV428093">
    <property type="protein sequence ID" value="KZT37023.1"/>
    <property type="molecule type" value="Genomic_DNA"/>
</dbReference>
<dbReference type="Gene3D" id="6.10.140.2220">
    <property type="match status" value="1"/>
</dbReference>
<sequence length="147" mass="16528">MQSTVDKDSSNAEDSENKSLEPEHPFDILLRQAYALSSKPPVLSPTVKPGCNNKHCPSTGDITLYNCPACDLVPYCSDDCENADKKTHHMFCQIQQNSPPGLKGYAIEKETRGWSQEEEEEDDDEDNWLKVVIVPSHLNIAQLTQFF</sequence>
<dbReference type="SUPFAM" id="SSF144232">
    <property type="entry name" value="HIT/MYND zinc finger-like"/>
    <property type="match status" value="1"/>
</dbReference>
<evidence type="ECO:0000256" key="3">
    <source>
        <dbReference type="ARBA" id="ARBA00022833"/>
    </source>
</evidence>
<evidence type="ECO:0000256" key="2">
    <source>
        <dbReference type="ARBA" id="ARBA00022771"/>
    </source>
</evidence>
<gene>
    <name evidence="6" type="ORF">SISSUDRAFT_1049037</name>
</gene>
<dbReference type="Gene3D" id="1.10.220.160">
    <property type="match status" value="1"/>
</dbReference>
<feature type="region of interest" description="Disordered" evidence="4">
    <location>
        <begin position="1"/>
        <end position="24"/>
    </location>
</feature>
<evidence type="ECO:0000313" key="7">
    <source>
        <dbReference type="Proteomes" id="UP000076798"/>
    </source>
</evidence>
<proteinExistence type="predicted"/>
<keyword evidence="3" id="KW-0862">Zinc</keyword>
<dbReference type="Pfam" id="PF01753">
    <property type="entry name" value="zf-MYND"/>
    <property type="match status" value="1"/>
</dbReference>
<keyword evidence="1" id="KW-0479">Metal-binding</keyword>
<organism evidence="6 7">
    <name type="scientific">Sistotremastrum suecicum HHB10207 ss-3</name>
    <dbReference type="NCBI Taxonomy" id="1314776"/>
    <lineage>
        <taxon>Eukaryota</taxon>
        <taxon>Fungi</taxon>
        <taxon>Dikarya</taxon>
        <taxon>Basidiomycota</taxon>
        <taxon>Agaricomycotina</taxon>
        <taxon>Agaricomycetes</taxon>
        <taxon>Sistotremastrales</taxon>
        <taxon>Sistotremastraceae</taxon>
        <taxon>Sistotremastrum</taxon>
    </lineage>
</organism>
<reference evidence="6 7" key="1">
    <citation type="journal article" date="2016" name="Mol. Biol. Evol.">
        <title>Comparative Genomics of Early-Diverging Mushroom-Forming Fungi Provides Insights into the Origins of Lignocellulose Decay Capabilities.</title>
        <authorList>
            <person name="Nagy L.G."/>
            <person name="Riley R."/>
            <person name="Tritt A."/>
            <person name="Adam C."/>
            <person name="Daum C."/>
            <person name="Floudas D."/>
            <person name="Sun H."/>
            <person name="Yadav J.S."/>
            <person name="Pangilinan J."/>
            <person name="Larsson K.H."/>
            <person name="Matsuura K."/>
            <person name="Barry K."/>
            <person name="Labutti K."/>
            <person name="Kuo R."/>
            <person name="Ohm R.A."/>
            <person name="Bhattacharya S.S."/>
            <person name="Shirouzu T."/>
            <person name="Yoshinaga Y."/>
            <person name="Martin F.M."/>
            <person name="Grigoriev I.V."/>
            <person name="Hibbett D.S."/>
        </authorList>
    </citation>
    <scope>NUCLEOTIDE SEQUENCE [LARGE SCALE GENOMIC DNA]</scope>
    <source>
        <strain evidence="6 7">HHB10207 ss-3</strain>
    </source>
</reference>
<keyword evidence="2" id="KW-0863">Zinc-finger</keyword>
<keyword evidence="7" id="KW-1185">Reference proteome</keyword>
<name>A0A166C357_9AGAM</name>
<protein>
    <recommendedName>
        <fullName evidence="5">MYND-type domain-containing protein</fullName>
    </recommendedName>
</protein>
<evidence type="ECO:0000256" key="4">
    <source>
        <dbReference type="SAM" id="MobiDB-lite"/>
    </source>
</evidence>
<feature type="domain" description="MYND-type" evidence="5">
    <location>
        <begin position="55"/>
        <end position="92"/>
    </location>
</feature>
<evidence type="ECO:0000313" key="6">
    <source>
        <dbReference type="EMBL" id="KZT37023.1"/>
    </source>
</evidence>
<dbReference type="InterPro" id="IPR002893">
    <property type="entry name" value="Znf_MYND"/>
</dbReference>
<dbReference type="GO" id="GO:0008270">
    <property type="term" value="F:zinc ion binding"/>
    <property type="evidence" value="ECO:0007669"/>
    <property type="project" value="UniProtKB-KW"/>
</dbReference>